<proteinExistence type="predicted"/>
<evidence type="ECO:0000313" key="4">
    <source>
        <dbReference type="Proteomes" id="UP000561077"/>
    </source>
</evidence>
<dbReference type="EMBL" id="JABEQO010000015">
    <property type="protein sequence ID" value="MBB2165383.1"/>
    <property type="molecule type" value="Genomic_DNA"/>
</dbReference>
<dbReference type="AlphaFoldDB" id="A0A7W4IM44"/>
<evidence type="ECO:0000313" key="2">
    <source>
        <dbReference type="EMBL" id="MBB2194450.1"/>
    </source>
</evidence>
<evidence type="ECO:0000313" key="1">
    <source>
        <dbReference type="EMBL" id="MBB2165383.1"/>
    </source>
</evidence>
<dbReference type="RefSeq" id="WP_182974382.1">
    <property type="nucleotide sequence ID" value="NZ_JABEQN010000015.1"/>
</dbReference>
<name>A0A7W4IM44_9PROT</name>
<dbReference type="Proteomes" id="UP000561077">
    <property type="component" value="Unassembled WGS sequence"/>
</dbReference>
<evidence type="ECO:0000313" key="3">
    <source>
        <dbReference type="Proteomes" id="UP000540490"/>
    </source>
</evidence>
<comment type="caution">
    <text evidence="1">The sequence shown here is derived from an EMBL/GenBank/DDBJ whole genome shotgun (WGS) entry which is preliminary data.</text>
</comment>
<keyword evidence="3" id="KW-1185">Reference proteome</keyword>
<organism evidence="1 4">
    <name type="scientific">Gluconacetobacter dulcium</name>
    <dbReference type="NCBI Taxonomy" id="2729096"/>
    <lineage>
        <taxon>Bacteria</taxon>
        <taxon>Pseudomonadati</taxon>
        <taxon>Pseudomonadota</taxon>
        <taxon>Alphaproteobacteria</taxon>
        <taxon>Acetobacterales</taxon>
        <taxon>Acetobacteraceae</taxon>
        <taxon>Gluconacetobacter</taxon>
    </lineage>
</organism>
<accession>A0A7W4IM44</accession>
<sequence length="397" mass="44598">MIGLSHITPPKSLPVPVSCQMMQGGAARFGRRTPGPHDWPAAPSVLNHGDDQRGAVVWEMYTLPSTEDRLQNGIRLSDTFHAFAFLDDWIENHFNGMSQAMCQCIASGMPEQAFDHPENAKHFISATDLPSIYLRNFHHHYYSIYKEIESLLKSGRLSAYGKTSIEDKHWKVIRCSDLSLDCELLFSKNKIVIEGQSFLDVRVVCAESLPISCALIAYGDQELVPRLMRLAGYCRSTLTKGAYKAYLLDEIRTFLKYFLLLMQKGHLEAFRTDDGMEIDASVWNHCKISLSRSEISTRPGEWLPVKIVSPIPPLEGNTSANNSHSKGHLVGSGRCARGYEEADAPLVEEMRTMIVHKKAHSAWHAAELVADRAEGGGTFESRQKRLHGKYQRLNPDQ</sequence>
<dbReference type="Proteomes" id="UP000540490">
    <property type="component" value="Unassembled WGS sequence"/>
</dbReference>
<protein>
    <submittedName>
        <fullName evidence="1">Uncharacterized protein</fullName>
    </submittedName>
</protein>
<gene>
    <name evidence="2" type="ORF">HLH25_12555</name>
    <name evidence="1" type="ORF">HLH26_12735</name>
</gene>
<dbReference type="EMBL" id="JABEQN010000015">
    <property type="protein sequence ID" value="MBB2194450.1"/>
    <property type="molecule type" value="Genomic_DNA"/>
</dbReference>
<reference evidence="3 4" key="1">
    <citation type="submission" date="2020-04" db="EMBL/GenBank/DDBJ databases">
        <title>Description of novel Gluconacetobacter.</title>
        <authorList>
            <person name="Sombolestani A."/>
        </authorList>
    </citation>
    <scope>NUCLEOTIDE SEQUENCE [LARGE SCALE GENOMIC DNA]</scope>
    <source>
        <strain evidence="2 3">LMG 1728</strain>
        <strain evidence="1 4">LMG 1731</strain>
    </source>
</reference>